<feature type="compositionally biased region" description="Basic and acidic residues" evidence="1">
    <location>
        <begin position="70"/>
        <end position="92"/>
    </location>
</feature>
<name>A0A6G1EDZ3_9ORYZ</name>
<protein>
    <submittedName>
        <fullName evidence="2">Uncharacterized protein</fullName>
    </submittedName>
</protein>
<evidence type="ECO:0000256" key="1">
    <source>
        <dbReference type="SAM" id="MobiDB-lite"/>
    </source>
</evidence>
<organism evidence="2 3">
    <name type="scientific">Oryza meyeriana var. granulata</name>
    <dbReference type="NCBI Taxonomy" id="110450"/>
    <lineage>
        <taxon>Eukaryota</taxon>
        <taxon>Viridiplantae</taxon>
        <taxon>Streptophyta</taxon>
        <taxon>Embryophyta</taxon>
        <taxon>Tracheophyta</taxon>
        <taxon>Spermatophyta</taxon>
        <taxon>Magnoliopsida</taxon>
        <taxon>Liliopsida</taxon>
        <taxon>Poales</taxon>
        <taxon>Poaceae</taxon>
        <taxon>BOP clade</taxon>
        <taxon>Oryzoideae</taxon>
        <taxon>Oryzeae</taxon>
        <taxon>Oryzinae</taxon>
        <taxon>Oryza</taxon>
        <taxon>Oryza meyeriana</taxon>
    </lineage>
</organism>
<proteinExistence type="predicted"/>
<feature type="region of interest" description="Disordered" evidence="1">
    <location>
        <begin position="1"/>
        <end position="22"/>
    </location>
</feature>
<sequence length="108" mass="11565">MAGTAADRWCRGASTQPDEDGDGRWWLRLASVHRRCPGYGRCRRKIRGDRDAGGSGINGEATAQSGMARLGKDGRGMRGWDGRTGRGWRRDVASGWSGDGDGTGRSPG</sequence>
<keyword evidence="3" id="KW-1185">Reference proteome</keyword>
<reference evidence="2 3" key="1">
    <citation type="submission" date="2019-11" db="EMBL/GenBank/DDBJ databases">
        <title>Whole genome sequence of Oryza granulata.</title>
        <authorList>
            <person name="Li W."/>
        </authorList>
    </citation>
    <scope>NUCLEOTIDE SEQUENCE [LARGE SCALE GENOMIC DNA]</scope>
    <source>
        <strain evidence="3">cv. Menghai</strain>
        <tissue evidence="2">Leaf</tissue>
    </source>
</reference>
<feature type="compositionally biased region" description="Gly residues" evidence="1">
    <location>
        <begin position="97"/>
        <end position="108"/>
    </location>
</feature>
<evidence type="ECO:0000313" key="2">
    <source>
        <dbReference type="EMBL" id="KAF0922806.1"/>
    </source>
</evidence>
<feature type="region of interest" description="Disordered" evidence="1">
    <location>
        <begin position="47"/>
        <end position="108"/>
    </location>
</feature>
<dbReference type="AlphaFoldDB" id="A0A6G1EDZ3"/>
<dbReference type="Proteomes" id="UP000479710">
    <property type="component" value="Unassembled WGS sequence"/>
</dbReference>
<accession>A0A6G1EDZ3</accession>
<dbReference type="EMBL" id="SPHZ02000003">
    <property type="protein sequence ID" value="KAF0922806.1"/>
    <property type="molecule type" value="Genomic_DNA"/>
</dbReference>
<evidence type="ECO:0000313" key="3">
    <source>
        <dbReference type="Proteomes" id="UP000479710"/>
    </source>
</evidence>
<gene>
    <name evidence="2" type="ORF">E2562_002058</name>
</gene>
<comment type="caution">
    <text evidence="2">The sequence shown here is derived from an EMBL/GenBank/DDBJ whole genome shotgun (WGS) entry which is preliminary data.</text>
</comment>